<dbReference type="EMBL" id="LKCN02000001">
    <property type="protein sequence ID" value="RCI16496.1"/>
    <property type="molecule type" value="Genomic_DNA"/>
</dbReference>
<dbReference type="AlphaFoldDB" id="A0A367LPY7"/>
<dbReference type="Gene3D" id="3.40.50.300">
    <property type="entry name" value="P-loop containing nucleotide triphosphate hydrolases"/>
    <property type="match status" value="1"/>
</dbReference>
<proteinExistence type="predicted"/>
<dbReference type="GO" id="GO:0032543">
    <property type="term" value="P:mitochondrial translation"/>
    <property type="evidence" value="ECO:0007669"/>
    <property type="project" value="TreeGrafter"/>
</dbReference>
<keyword evidence="1" id="KW-0547">Nucleotide-binding</keyword>
<dbReference type="InterPro" id="IPR027417">
    <property type="entry name" value="P-loop_NTPase"/>
</dbReference>
<dbReference type="Proteomes" id="UP000253664">
    <property type="component" value="Unassembled WGS sequence"/>
</dbReference>
<dbReference type="PANTHER" id="PTHR45782:SF4">
    <property type="entry name" value="MITOCHONDRIAL RIBOSOME-ASSOCIATED GTPASE 1"/>
    <property type="match status" value="1"/>
</dbReference>
<reference evidence="3 4" key="1">
    <citation type="journal article" date="2015" name="BMC Genomics">
        <title>Insights from the genome of Ophiocordyceps polyrhachis-furcata to pathogenicity and host specificity in insect fungi.</title>
        <authorList>
            <person name="Wichadakul D."/>
            <person name="Kobmoo N."/>
            <person name="Ingsriswang S."/>
            <person name="Tangphatsornruang S."/>
            <person name="Chantasingh D."/>
            <person name="Luangsa-ard J.J."/>
            <person name="Eurwilaichitr L."/>
        </authorList>
    </citation>
    <scope>NUCLEOTIDE SEQUENCE [LARGE SCALE GENOMIC DNA]</scope>
    <source>
        <strain evidence="3 4">BCC 54312</strain>
    </source>
</reference>
<evidence type="ECO:0000256" key="2">
    <source>
        <dbReference type="ARBA" id="ARBA00023134"/>
    </source>
</evidence>
<dbReference type="STRING" id="1330021.A0A367LPY7"/>
<dbReference type="OrthoDB" id="418595at2759"/>
<evidence type="ECO:0000256" key="1">
    <source>
        <dbReference type="ARBA" id="ARBA00022741"/>
    </source>
</evidence>
<dbReference type="SUPFAM" id="SSF52540">
    <property type="entry name" value="P-loop containing nucleoside triphosphate hydrolases"/>
    <property type="match status" value="1"/>
</dbReference>
<accession>A0A367LPY7</accession>
<dbReference type="GO" id="GO:0003924">
    <property type="term" value="F:GTPase activity"/>
    <property type="evidence" value="ECO:0007669"/>
    <property type="project" value="TreeGrafter"/>
</dbReference>
<evidence type="ECO:0000313" key="3">
    <source>
        <dbReference type="EMBL" id="RCI16496.1"/>
    </source>
</evidence>
<evidence type="ECO:0000313" key="4">
    <source>
        <dbReference type="Proteomes" id="UP000253664"/>
    </source>
</evidence>
<protein>
    <submittedName>
        <fullName evidence="3">Uncharacterized protein</fullName>
    </submittedName>
</protein>
<organism evidence="3 4">
    <name type="scientific">Ophiocordyceps polyrhachis-furcata BCC 54312</name>
    <dbReference type="NCBI Taxonomy" id="1330021"/>
    <lineage>
        <taxon>Eukaryota</taxon>
        <taxon>Fungi</taxon>
        <taxon>Dikarya</taxon>
        <taxon>Ascomycota</taxon>
        <taxon>Pezizomycotina</taxon>
        <taxon>Sordariomycetes</taxon>
        <taxon>Hypocreomycetidae</taxon>
        <taxon>Hypocreales</taxon>
        <taxon>Ophiocordycipitaceae</taxon>
        <taxon>Ophiocordyceps</taxon>
    </lineage>
</organism>
<keyword evidence="2" id="KW-0342">GTP-binding</keyword>
<dbReference type="GO" id="GO:0005525">
    <property type="term" value="F:GTP binding"/>
    <property type="evidence" value="ECO:0007669"/>
    <property type="project" value="UniProtKB-KW"/>
</dbReference>
<comment type="caution">
    <text evidence="3">The sequence shown here is derived from an EMBL/GenBank/DDBJ whole genome shotgun (WGS) entry which is preliminary data.</text>
</comment>
<dbReference type="InterPro" id="IPR023179">
    <property type="entry name" value="GTP-bd_ortho_bundle_sf"/>
</dbReference>
<dbReference type="PANTHER" id="PTHR45782">
    <property type="entry name" value="MITOCHONDRIAL RIBOSOME-ASSOCIATED GTPASE 1"/>
    <property type="match status" value="1"/>
</dbReference>
<sequence>MVAASSSFAFVARESFHVPSIVPKTYFSGHHKVAMEKIKKLLPSISLVLECRDARIPLSTQNPHLERLVAGRRRLIIYTKSDLASESNRRPVLRQLNGDTAGQKTVFFWSHKDHSRCQPIVRRIRELSLQHDQESPLGMRTLIVGMPNVGKSSLLNDLRISGDSHIKNCQKRFAISSGNLKICAEIKRYKIAKTKFFQMKTKQIRKEKEKEAKLAEKNQNRIITAEDFITNPQKKKKVAKTGDQAGVTRKVGPAVRIWDDTRGYIDGGKAVGSRAAFMMDTPGIFMPYVQDGETMLKIALTNGIKTGCIDDMILVDYLLYHMNKVNPSIYSRYCKPTNDVEEFVGAVARIEGRFLPGGKPNLNDAAARILSRWREGRLGKFVLDDLSPEGVHQHKLQLLSPDQSMNQAKMMAKIRREAVAG</sequence>
<name>A0A367LPY7_9HYPO</name>
<gene>
    <name evidence="3" type="ORF">L249_2864</name>
</gene>
<dbReference type="GO" id="GO:0005739">
    <property type="term" value="C:mitochondrion"/>
    <property type="evidence" value="ECO:0007669"/>
    <property type="project" value="TreeGrafter"/>
</dbReference>
<keyword evidence="4" id="KW-1185">Reference proteome</keyword>
<dbReference type="Gene3D" id="1.10.1580.10">
    <property type="match status" value="1"/>
</dbReference>